<name>A0AAE8J522_LATSK</name>
<evidence type="ECO:0000256" key="1">
    <source>
        <dbReference type="ARBA" id="ARBA00009156"/>
    </source>
</evidence>
<feature type="domain" description="Carbohydrate kinase FGGY N-terminal" evidence="10">
    <location>
        <begin position="5"/>
        <end position="243"/>
    </location>
</feature>
<dbReference type="NCBIfam" id="TIGR02627">
    <property type="entry name" value="rhamnulo_kin"/>
    <property type="match status" value="1"/>
</dbReference>
<dbReference type="EMBL" id="CP122959">
    <property type="protein sequence ID" value="WGI19955.1"/>
    <property type="molecule type" value="Genomic_DNA"/>
</dbReference>
<comment type="similarity">
    <text evidence="8">Belongs to the rhamnulokinase family.</text>
</comment>
<comment type="function">
    <text evidence="8">Involved in the catabolism of L-rhamnose (6-deoxy-L-mannose). Catalyzes the transfer of the gamma-phosphate group from ATP to the 1-hydroxyl group of L-rhamnulose to yield L-rhamnulose 1-phosphate.</text>
</comment>
<dbReference type="CDD" id="cd07771">
    <property type="entry name" value="ASKHA_NBD_FGGY_RhaB-like"/>
    <property type="match status" value="1"/>
</dbReference>
<comment type="caution">
    <text evidence="8">Lacks conserved residue(s) required for the propagation of feature annotation.</text>
</comment>
<dbReference type="SUPFAM" id="SSF53067">
    <property type="entry name" value="Actin-like ATPase domain"/>
    <property type="match status" value="2"/>
</dbReference>
<dbReference type="InterPro" id="IPR018484">
    <property type="entry name" value="FGGY_N"/>
</dbReference>
<feature type="domain" description="Carbohydrate kinase FGGY C-terminal" evidence="11">
    <location>
        <begin position="253"/>
        <end position="440"/>
    </location>
</feature>
<accession>A0AAE8J522</accession>
<dbReference type="InterPro" id="IPR000577">
    <property type="entry name" value="Carb_kinase_FGGY"/>
</dbReference>
<feature type="active site" description="Proton acceptor" evidence="8">
    <location>
        <position position="236"/>
    </location>
</feature>
<dbReference type="RefSeq" id="WP_105299950.1">
    <property type="nucleotide sequence ID" value="NZ_CP099485.1"/>
</dbReference>
<evidence type="ECO:0000313" key="14">
    <source>
        <dbReference type="Proteomes" id="UP000239650"/>
    </source>
</evidence>
<proteinExistence type="inferred from homology"/>
<dbReference type="GO" id="GO:0005829">
    <property type="term" value="C:cytosol"/>
    <property type="evidence" value="ECO:0007669"/>
    <property type="project" value="TreeGrafter"/>
</dbReference>
<feature type="binding site" evidence="8">
    <location>
        <position position="80"/>
    </location>
    <ligand>
        <name>substrate</name>
    </ligand>
</feature>
<feature type="binding site" evidence="8">
    <location>
        <begin position="235"/>
        <end position="237"/>
    </location>
    <ligand>
        <name>substrate</name>
    </ligand>
</feature>
<evidence type="ECO:0000256" key="3">
    <source>
        <dbReference type="ARBA" id="ARBA00022741"/>
    </source>
</evidence>
<evidence type="ECO:0000256" key="6">
    <source>
        <dbReference type="ARBA" id="ARBA00023157"/>
    </source>
</evidence>
<dbReference type="Pfam" id="PF02782">
    <property type="entry name" value="FGGY_C"/>
    <property type="match status" value="1"/>
</dbReference>
<keyword evidence="3 8" id="KW-0547">Nucleotide-binding</keyword>
<comment type="cofactor">
    <cofactor evidence="8">
        <name>Mg(2+)</name>
        <dbReference type="ChEBI" id="CHEBI:18420"/>
    </cofactor>
</comment>
<keyword evidence="2 8" id="KW-0808">Transferase</keyword>
<evidence type="ECO:0000256" key="2">
    <source>
        <dbReference type="ARBA" id="ARBA00022679"/>
    </source>
</evidence>
<dbReference type="Proteomes" id="UP001179858">
    <property type="component" value="Chromosome"/>
</dbReference>
<dbReference type="PIRSF" id="PIRSF000538">
    <property type="entry name" value="GlpK"/>
    <property type="match status" value="1"/>
</dbReference>
<dbReference type="Pfam" id="PF00370">
    <property type="entry name" value="FGGY_N"/>
    <property type="match status" value="1"/>
</dbReference>
<keyword evidence="7 8" id="KW-0684">Rhamnose metabolism</keyword>
<dbReference type="Gene3D" id="3.30.420.40">
    <property type="match status" value="2"/>
</dbReference>
<evidence type="ECO:0000256" key="7">
    <source>
        <dbReference type="ARBA" id="ARBA00023308"/>
    </source>
</evidence>
<keyword evidence="4 8" id="KW-0418">Kinase</keyword>
<protein>
    <recommendedName>
        <fullName evidence="8 9">Rhamnulokinase</fullName>
        <shortName evidence="8">RhaB</shortName>
        <ecNumber evidence="8 9">2.7.1.5</ecNumber>
    </recommendedName>
    <alternativeName>
        <fullName evidence="8">ATP:L-rhamnulose phosphotransferase</fullName>
    </alternativeName>
    <alternativeName>
        <fullName evidence="8">L-rhamnulose 1-kinase</fullName>
    </alternativeName>
    <alternativeName>
        <fullName evidence="8">Rhamnulose kinase</fullName>
    </alternativeName>
</protein>
<dbReference type="AlphaFoldDB" id="A0AAE8J522"/>
<dbReference type="InterPro" id="IPR043129">
    <property type="entry name" value="ATPase_NBD"/>
</dbReference>
<dbReference type="GO" id="GO:0006071">
    <property type="term" value="P:glycerol metabolic process"/>
    <property type="evidence" value="ECO:0007669"/>
    <property type="project" value="TreeGrafter"/>
</dbReference>
<dbReference type="GO" id="GO:0005524">
    <property type="term" value="F:ATP binding"/>
    <property type="evidence" value="ECO:0007669"/>
    <property type="project" value="UniProtKB-KW"/>
</dbReference>
<dbReference type="PANTHER" id="PTHR10196">
    <property type="entry name" value="SUGAR KINASE"/>
    <property type="match status" value="1"/>
</dbReference>
<keyword evidence="5 8" id="KW-0067">ATP-binding</keyword>
<evidence type="ECO:0000313" key="13">
    <source>
        <dbReference type="EMBL" id="WGI19955.1"/>
    </source>
</evidence>
<reference evidence="13" key="2">
    <citation type="submission" date="2023-04" db="EMBL/GenBank/DDBJ databases">
        <title>Novel strain of Lactilactobacillus sakei and use thereof.</title>
        <authorList>
            <person name="Kim S.Y."/>
        </authorList>
    </citation>
    <scope>NUCLEOTIDE SEQUENCE</scope>
    <source>
        <strain evidence="13">HUP1</strain>
    </source>
</reference>
<dbReference type="GO" id="GO:0019301">
    <property type="term" value="P:rhamnose catabolic process"/>
    <property type="evidence" value="ECO:0007669"/>
    <property type="project" value="UniProtKB-UniRule"/>
</dbReference>
<feature type="binding site" evidence="8">
    <location>
        <position position="258"/>
    </location>
    <ligand>
        <name>ATP</name>
        <dbReference type="ChEBI" id="CHEBI:30616"/>
    </ligand>
</feature>
<evidence type="ECO:0000256" key="5">
    <source>
        <dbReference type="ARBA" id="ARBA00022840"/>
    </source>
</evidence>
<organism evidence="12 14">
    <name type="scientific">Latilactobacillus sakei</name>
    <name type="common">Lactobacillus sakei</name>
    <dbReference type="NCBI Taxonomy" id="1599"/>
    <lineage>
        <taxon>Bacteria</taxon>
        <taxon>Bacillati</taxon>
        <taxon>Bacillota</taxon>
        <taxon>Bacilli</taxon>
        <taxon>Lactobacillales</taxon>
        <taxon>Lactobacillaceae</taxon>
        <taxon>Latilactobacillus</taxon>
    </lineage>
</organism>
<dbReference type="PANTHER" id="PTHR10196:SF93">
    <property type="entry name" value="L-RHAMNULOKINASE"/>
    <property type="match status" value="1"/>
</dbReference>
<evidence type="ECO:0000256" key="8">
    <source>
        <dbReference type="HAMAP-Rule" id="MF_01535"/>
    </source>
</evidence>
<dbReference type="EMBL" id="OKRC01000001">
    <property type="protein sequence ID" value="SPE18476.1"/>
    <property type="molecule type" value="Genomic_DNA"/>
</dbReference>
<dbReference type="EC" id="2.7.1.5" evidence="8 9"/>
<dbReference type="GO" id="GO:0004370">
    <property type="term" value="F:glycerol kinase activity"/>
    <property type="evidence" value="ECO:0007669"/>
    <property type="project" value="TreeGrafter"/>
</dbReference>
<sequence>MGKKYIAIDIGASSGRLMLGYLQNEQLKIQELHRFKNDFHKENERDCWDIDYLVQQILLGLEKAKAQGIDSATLGIDTWGVDYILVGDDGQKLADPVSYRDHRTQSAFNELTAQYSKDYIYEKTGIQFLNFNTLYQLYSENQKMLQATDKILMVPDYLGYVLTGNSVTEVTNASTTQMLNLREGLFDNHLLEKLKVSAHQFPHLVEAGTYLGKITNKWHRQYAIPECDVITVATHDTASAVVGTPGVGDKWAFLSSGTWSLIGRELNVPENGQAAFEQNYTNEWGAYGTYRFLKNIMGLWMVQRIKAELKNKYSFAEMAALAAKEKPFQQFMDVNDDCFINPESMIQAIQDYCQRTGQKMPYSVGELVNAVYSNLALDYATQLGVLADITAKPVEQLNIVGGGSNVAYLNQLTSDLAQMPVVAGPGEATAIGNLIVQMISTHELQDVAAGRKVIQASFDLKTFTPQTTYSDVLTNYQQFLKTLKEVASN</sequence>
<comment type="pathway">
    <text evidence="8">Carbohydrate degradation; L-rhamnose degradation; glycerone phosphate from L-rhamnose: step 2/3.</text>
</comment>
<dbReference type="GO" id="GO:0008993">
    <property type="term" value="F:rhamnulokinase activity"/>
    <property type="evidence" value="ECO:0007669"/>
    <property type="project" value="UniProtKB-UniRule"/>
</dbReference>
<evidence type="ECO:0000313" key="12">
    <source>
        <dbReference type="EMBL" id="SPE18476.1"/>
    </source>
</evidence>
<keyword evidence="8" id="KW-0460">Magnesium</keyword>
<comment type="similarity">
    <text evidence="1">Belongs to the FGGY kinase family.</text>
</comment>
<feature type="binding site" evidence="8">
    <location>
        <begin position="12"/>
        <end position="16"/>
    </location>
    <ligand>
        <name>ATP</name>
        <dbReference type="ChEBI" id="CHEBI:30616"/>
    </ligand>
</feature>
<dbReference type="InterPro" id="IPR013449">
    <property type="entry name" value="Rhamnulokinase"/>
</dbReference>
<feature type="binding site" evidence="8">
    <location>
        <position position="303"/>
    </location>
    <ligand>
        <name>ATP</name>
        <dbReference type="ChEBI" id="CHEBI:30616"/>
    </ligand>
</feature>
<feature type="binding site" evidence="8">
    <location>
        <position position="402"/>
    </location>
    <ligand>
        <name>ATP</name>
        <dbReference type="ChEBI" id="CHEBI:30616"/>
    </ligand>
</feature>
<dbReference type="Proteomes" id="UP000239650">
    <property type="component" value="Unassembled WGS sequence"/>
</dbReference>
<reference evidence="12 14" key="1">
    <citation type="submission" date="2018-02" db="EMBL/GenBank/DDBJ databases">
        <authorList>
            <person name="Rodrigo-Torres L."/>
            <person name="Arahal R. D."/>
            <person name="Lucena T."/>
        </authorList>
    </citation>
    <scope>NUCLEOTIDE SEQUENCE [LARGE SCALE GENOMIC DNA]</scope>
    <source>
        <strain evidence="12 14">CECT 9267</strain>
    </source>
</reference>
<keyword evidence="6" id="KW-1015">Disulfide bond</keyword>
<feature type="binding site" evidence="8">
    <location>
        <position position="295"/>
    </location>
    <ligand>
        <name>substrate</name>
    </ligand>
</feature>
<dbReference type="HAMAP" id="MF_01535">
    <property type="entry name" value="Rhamnulokinase"/>
    <property type="match status" value="1"/>
</dbReference>
<dbReference type="FunFam" id="3.30.420.40:FF:000064">
    <property type="entry name" value="Rhamnulokinase"/>
    <property type="match status" value="1"/>
</dbReference>
<comment type="catalytic activity">
    <reaction evidence="8">
        <text>L-rhamnulose + ATP = L-rhamnulose 1-phosphate + ADP + H(+)</text>
        <dbReference type="Rhea" id="RHEA:20117"/>
        <dbReference type="ChEBI" id="CHEBI:15378"/>
        <dbReference type="ChEBI" id="CHEBI:17897"/>
        <dbReference type="ChEBI" id="CHEBI:30616"/>
        <dbReference type="ChEBI" id="CHEBI:58313"/>
        <dbReference type="ChEBI" id="CHEBI:456216"/>
        <dbReference type="EC" id="2.7.1.5"/>
    </reaction>
</comment>
<evidence type="ECO:0000259" key="11">
    <source>
        <dbReference type="Pfam" id="PF02782"/>
    </source>
</evidence>
<evidence type="ECO:0000256" key="9">
    <source>
        <dbReference type="NCBIfam" id="TIGR02627"/>
    </source>
</evidence>
<evidence type="ECO:0000256" key="4">
    <source>
        <dbReference type="ARBA" id="ARBA00022777"/>
    </source>
</evidence>
<evidence type="ECO:0000259" key="10">
    <source>
        <dbReference type="Pfam" id="PF00370"/>
    </source>
</evidence>
<gene>
    <name evidence="8 12" type="primary">rhaB</name>
    <name evidence="12" type="ORF">LAS9267_00123</name>
    <name evidence="13" type="ORF">QBD03_04390</name>
</gene>
<dbReference type="InterPro" id="IPR018485">
    <property type="entry name" value="FGGY_C"/>
</dbReference>